<name>A0A0P9ETP1_9CHLR</name>
<sequence>MPPGPDEQIDEIVARVRESAKYQAISADLIRGVARRELAARRNVKEAIKATKNKLHQVAGAFLDARPPYAAWLAQLQTAQLEGPEALRRACLDVMQHHASTRERLPILAPFYERIFAQLPPIDSVLDVACGLNP</sequence>
<reference evidence="1 2" key="1">
    <citation type="submission" date="2015-09" db="EMBL/GenBank/DDBJ databases">
        <title>Draft genome sequence of Kouleothrix aurantiaca JCM 19913.</title>
        <authorList>
            <person name="Hemp J."/>
        </authorList>
    </citation>
    <scope>NUCLEOTIDE SEQUENCE [LARGE SCALE GENOMIC DNA]</scope>
    <source>
        <strain evidence="1 2">COM-B</strain>
    </source>
</reference>
<keyword evidence="1" id="KW-0489">Methyltransferase</keyword>
<keyword evidence="2" id="KW-1185">Reference proteome</keyword>
<dbReference type="Pfam" id="PF07091">
    <property type="entry name" value="FmrO"/>
    <property type="match status" value="1"/>
</dbReference>
<comment type="caution">
    <text evidence="1">The sequence shown here is derived from an EMBL/GenBank/DDBJ whole genome shotgun (WGS) entry which is preliminary data.</text>
</comment>
<dbReference type="GO" id="GO:0032259">
    <property type="term" value="P:methylation"/>
    <property type="evidence" value="ECO:0007669"/>
    <property type="project" value="UniProtKB-KW"/>
</dbReference>
<evidence type="ECO:0000313" key="1">
    <source>
        <dbReference type="EMBL" id="KPV47465.1"/>
    </source>
</evidence>
<protein>
    <submittedName>
        <fullName evidence="1">rRNA methyltransferase</fullName>
    </submittedName>
</protein>
<proteinExistence type="predicted"/>
<dbReference type="Proteomes" id="UP000050509">
    <property type="component" value="Unassembled WGS sequence"/>
</dbReference>
<evidence type="ECO:0000313" key="2">
    <source>
        <dbReference type="Proteomes" id="UP000050509"/>
    </source>
</evidence>
<dbReference type="AlphaFoldDB" id="A0A0P9ETP1"/>
<dbReference type="InterPro" id="IPR025981">
    <property type="entry name" value="rRNA_MeTrfase"/>
</dbReference>
<dbReference type="EMBL" id="LJCR01003383">
    <property type="protein sequence ID" value="KPV47465.1"/>
    <property type="molecule type" value="Genomic_DNA"/>
</dbReference>
<gene>
    <name evidence="1" type="ORF">SE17_42360</name>
</gene>
<organism evidence="1 2">
    <name type="scientific">Kouleothrix aurantiaca</name>
    <dbReference type="NCBI Taxonomy" id="186479"/>
    <lineage>
        <taxon>Bacteria</taxon>
        <taxon>Bacillati</taxon>
        <taxon>Chloroflexota</taxon>
        <taxon>Chloroflexia</taxon>
        <taxon>Chloroflexales</taxon>
        <taxon>Roseiflexineae</taxon>
        <taxon>Roseiflexaceae</taxon>
        <taxon>Kouleothrix</taxon>
    </lineage>
</organism>
<accession>A0A0P9ETP1</accession>
<keyword evidence="1" id="KW-0808">Transferase</keyword>
<dbReference type="Gene3D" id="1.10.8.10">
    <property type="entry name" value="DNA helicase RuvA subunit, C-terminal domain"/>
    <property type="match status" value="1"/>
</dbReference>
<dbReference type="InterPro" id="IPR029063">
    <property type="entry name" value="SAM-dependent_MTases_sf"/>
</dbReference>
<dbReference type="Gene3D" id="3.40.50.150">
    <property type="entry name" value="Vaccinia Virus protein VP39"/>
    <property type="match status" value="1"/>
</dbReference>
<dbReference type="GO" id="GO:0008168">
    <property type="term" value="F:methyltransferase activity"/>
    <property type="evidence" value="ECO:0007669"/>
    <property type="project" value="UniProtKB-KW"/>
</dbReference>
<feature type="non-terminal residue" evidence="1">
    <location>
        <position position="134"/>
    </location>
</feature>